<accession>A0A834XFY7</accession>
<evidence type="ECO:0000259" key="2">
    <source>
        <dbReference type="PROSITE" id="PS50891"/>
    </source>
</evidence>
<keyword evidence="4" id="KW-1185">Reference proteome</keyword>
<dbReference type="PROSITE" id="PS50891">
    <property type="entry name" value="LOB"/>
    <property type="match status" value="1"/>
</dbReference>
<gene>
    <name evidence="3" type="ORF">G2W53_001655</name>
</gene>
<dbReference type="Pfam" id="PF03195">
    <property type="entry name" value="LOB"/>
    <property type="match status" value="1"/>
</dbReference>
<evidence type="ECO:0000313" key="3">
    <source>
        <dbReference type="EMBL" id="KAF7844750.1"/>
    </source>
</evidence>
<name>A0A834XFY7_9FABA</name>
<dbReference type="Proteomes" id="UP000634136">
    <property type="component" value="Unassembled WGS sequence"/>
</dbReference>
<comment type="similarity">
    <text evidence="1">Belongs to the LOB domain-containing protein family.</text>
</comment>
<sequence>MPGCIFAPYFDSDQGATLFAAVHRVFGASNVSKLLQNIPVHKRLDAAVTICYEAQARLRDPVYGCVMTLQAELSYLQGHLATLESPLSQSTTLPCAISLTDDVPSGVSDASSTYDLSSLFDPMPQNTWATQQRPMGANQYVGGGPSHINSGAGGGNGDLQTLAREFLDRHRSPPIAASSTQSLSK</sequence>
<comment type="caution">
    <text evidence="3">The sequence shown here is derived from an EMBL/GenBank/DDBJ whole genome shotgun (WGS) entry which is preliminary data.</text>
</comment>
<evidence type="ECO:0000313" key="4">
    <source>
        <dbReference type="Proteomes" id="UP000634136"/>
    </source>
</evidence>
<reference evidence="3" key="1">
    <citation type="submission" date="2020-09" db="EMBL/GenBank/DDBJ databases">
        <title>Genome-Enabled Discovery of Anthraquinone Biosynthesis in Senna tora.</title>
        <authorList>
            <person name="Kang S.-H."/>
            <person name="Pandey R.P."/>
            <person name="Lee C.-M."/>
            <person name="Sim J.-S."/>
            <person name="Jeong J.-T."/>
            <person name="Choi B.-S."/>
            <person name="Jung M."/>
            <person name="Ginzburg D."/>
            <person name="Zhao K."/>
            <person name="Won S.Y."/>
            <person name="Oh T.-J."/>
            <person name="Yu Y."/>
            <person name="Kim N.-H."/>
            <person name="Lee O.R."/>
            <person name="Lee T.-H."/>
            <person name="Bashyal P."/>
            <person name="Kim T.-S."/>
            <person name="Lee W.-H."/>
            <person name="Kawkins C."/>
            <person name="Kim C.-K."/>
            <person name="Kim J.S."/>
            <person name="Ahn B.O."/>
            <person name="Rhee S.Y."/>
            <person name="Sohng J.K."/>
        </authorList>
    </citation>
    <scope>NUCLEOTIDE SEQUENCE</scope>
    <source>
        <tissue evidence="3">Leaf</tissue>
    </source>
</reference>
<dbReference type="PANTHER" id="PTHR31529:SF64">
    <property type="entry name" value="OS02G0820500 PROTEIN"/>
    <property type="match status" value="1"/>
</dbReference>
<dbReference type="GO" id="GO:0005634">
    <property type="term" value="C:nucleus"/>
    <property type="evidence" value="ECO:0007669"/>
    <property type="project" value="TreeGrafter"/>
</dbReference>
<protein>
    <submittedName>
        <fullName evidence="3">LOB domain-containing protein 18-like</fullName>
    </submittedName>
</protein>
<evidence type="ECO:0000256" key="1">
    <source>
        <dbReference type="ARBA" id="ARBA00005474"/>
    </source>
</evidence>
<dbReference type="EMBL" id="JAAIUW010000001">
    <property type="protein sequence ID" value="KAF7844750.1"/>
    <property type="molecule type" value="Genomic_DNA"/>
</dbReference>
<dbReference type="InterPro" id="IPR004883">
    <property type="entry name" value="LOB"/>
</dbReference>
<dbReference type="GO" id="GO:0009755">
    <property type="term" value="P:hormone-mediated signaling pathway"/>
    <property type="evidence" value="ECO:0007669"/>
    <property type="project" value="TreeGrafter"/>
</dbReference>
<dbReference type="OrthoDB" id="1903788at2759"/>
<organism evidence="3 4">
    <name type="scientific">Senna tora</name>
    <dbReference type="NCBI Taxonomy" id="362788"/>
    <lineage>
        <taxon>Eukaryota</taxon>
        <taxon>Viridiplantae</taxon>
        <taxon>Streptophyta</taxon>
        <taxon>Embryophyta</taxon>
        <taxon>Tracheophyta</taxon>
        <taxon>Spermatophyta</taxon>
        <taxon>Magnoliopsida</taxon>
        <taxon>eudicotyledons</taxon>
        <taxon>Gunneridae</taxon>
        <taxon>Pentapetalae</taxon>
        <taxon>rosids</taxon>
        <taxon>fabids</taxon>
        <taxon>Fabales</taxon>
        <taxon>Fabaceae</taxon>
        <taxon>Caesalpinioideae</taxon>
        <taxon>Cassia clade</taxon>
        <taxon>Senna</taxon>
    </lineage>
</organism>
<feature type="domain" description="LOB" evidence="2">
    <location>
        <begin position="1"/>
        <end position="90"/>
    </location>
</feature>
<dbReference type="PANTHER" id="PTHR31529">
    <property type="entry name" value="LOB DOMAIN CONTAINING PROTEIN"/>
    <property type="match status" value="1"/>
</dbReference>
<dbReference type="AlphaFoldDB" id="A0A834XFY7"/>
<proteinExistence type="inferred from homology"/>
<dbReference type="GO" id="GO:0045893">
    <property type="term" value="P:positive regulation of DNA-templated transcription"/>
    <property type="evidence" value="ECO:0007669"/>
    <property type="project" value="TreeGrafter"/>
</dbReference>